<dbReference type="STRING" id="113562.SAMN04489716_4411"/>
<dbReference type="PANTHER" id="PTHR33164">
    <property type="entry name" value="TRANSCRIPTIONAL REGULATOR, MARR FAMILY"/>
    <property type="match status" value="1"/>
</dbReference>
<dbReference type="InterPro" id="IPR039422">
    <property type="entry name" value="MarR/SlyA-like"/>
</dbReference>
<sequence>MDLLAVVAAAHEITMMANSRMTPLLAEHRLTDATAHALWAIDPAEPPPSMKTVADRLFCNASNLTFITNQLVDRGLVTRGTDPADRRSRVLVLTERGRAVRAELIRRMLTVTPFAALGPEELTQLNSLLSRTRETYLRA</sequence>
<evidence type="ECO:0000313" key="3">
    <source>
        <dbReference type="Proteomes" id="UP000198688"/>
    </source>
</evidence>
<feature type="domain" description="HTH marR-type" evidence="1">
    <location>
        <begin position="1"/>
        <end position="134"/>
    </location>
</feature>
<organism evidence="2 3">
    <name type="scientific">Actinoplanes derwentensis</name>
    <dbReference type="NCBI Taxonomy" id="113562"/>
    <lineage>
        <taxon>Bacteria</taxon>
        <taxon>Bacillati</taxon>
        <taxon>Actinomycetota</taxon>
        <taxon>Actinomycetes</taxon>
        <taxon>Micromonosporales</taxon>
        <taxon>Micromonosporaceae</taxon>
        <taxon>Actinoplanes</taxon>
    </lineage>
</organism>
<name>A0A1H2B7Y4_9ACTN</name>
<dbReference type="GO" id="GO:0003677">
    <property type="term" value="F:DNA binding"/>
    <property type="evidence" value="ECO:0007669"/>
    <property type="project" value="UniProtKB-KW"/>
</dbReference>
<accession>A0A1H2B7Y4</accession>
<dbReference type="SMART" id="SM00347">
    <property type="entry name" value="HTH_MARR"/>
    <property type="match status" value="1"/>
</dbReference>
<dbReference type="GO" id="GO:0006950">
    <property type="term" value="P:response to stress"/>
    <property type="evidence" value="ECO:0007669"/>
    <property type="project" value="TreeGrafter"/>
</dbReference>
<proteinExistence type="predicted"/>
<dbReference type="InterPro" id="IPR036390">
    <property type="entry name" value="WH_DNA-bd_sf"/>
</dbReference>
<dbReference type="AlphaFoldDB" id="A0A1H2B7Y4"/>
<dbReference type="InterPro" id="IPR036388">
    <property type="entry name" value="WH-like_DNA-bd_sf"/>
</dbReference>
<dbReference type="Proteomes" id="UP000198688">
    <property type="component" value="Chromosome I"/>
</dbReference>
<evidence type="ECO:0000313" key="2">
    <source>
        <dbReference type="EMBL" id="SDT54331.1"/>
    </source>
</evidence>
<protein>
    <submittedName>
        <fullName evidence="2">DNA-binding transcriptional regulator, MarR family</fullName>
    </submittedName>
</protein>
<dbReference type="PROSITE" id="PS50995">
    <property type="entry name" value="HTH_MARR_2"/>
    <property type="match status" value="1"/>
</dbReference>
<dbReference type="InterPro" id="IPR000835">
    <property type="entry name" value="HTH_MarR-typ"/>
</dbReference>
<dbReference type="PANTHER" id="PTHR33164:SF99">
    <property type="entry name" value="MARR FAMILY REGULATORY PROTEIN"/>
    <property type="match status" value="1"/>
</dbReference>
<keyword evidence="2" id="KW-0238">DNA-binding</keyword>
<evidence type="ECO:0000259" key="1">
    <source>
        <dbReference type="PROSITE" id="PS50995"/>
    </source>
</evidence>
<reference evidence="2 3" key="1">
    <citation type="submission" date="2016-10" db="EMBL/GenBank/DDBJ databases">
        <authorList>
            <person name="de Groot N.N."/>
        </authorList>
    </citation>
    <scope>NUCLEOTIDE SEQUENCE [LARGE SCALE GENOMIC DNA]</scope>
    <source>
        <strain evidence="2 3">DSM 43941</strain>
    </source>
</reference>
<dbReference type="RefSeq" id="WP_092546356.1">
    <property type="nucleotide sequence ID" value="NZ_BOMJ01000033.1"/>
</dbReference>
<gene>
    <name evidence="2" type="ORF">SAMN04489716_4411</name>
</gene>
<dbReference type="OrthoDB" id="4807076at2"/>
<dbReference type="Gene3D" id="1.10.10.10">
    <property type="entry name" value="Winged helix-like DNA-binding domain superfamily/Winged helix DNA-binding domain"/>
    <property type="match status" value="1"/>
</dbReference>
<dbReference type="EMBL" id="LT629758">
    <property type="protein sequence ID" value="SDT54331.1"/>
    <property type="molecule type" value="Genomic_DNA"/>
</dbReference>
<dbReference type="Pfam" id="PF12802">
    <property type="entry name" value="MarR_2"/>
    <property type="match status" value="1"/>
</dbReference>
<dbReference type="GO" id="GO:0003700">
    <property type="term" value="F:DNA-binding transcription factor activity"/>
    <property type="evidence" value="ECO:0007669"/>
    <property type="project" value="InterPro"/>
</dbReference>
<dbReference type="SUPFAM" id="SSF46785">
    <property type="entry name" value="Winged helix' DNA-binding domain"/>
    <property type="match status" value="1"/>
</dbReference>
<keyword evidence="3" id="KW-1185">Reference proteome</keyword>